<evidence type="ECO:0000313" key="2">
    <source>
        <dbReference type="Proteomes" id="UP000664495"/>
    </source>
</evidence>
<keyword evidence="2" id="KW-1185">Reference proteome</keyword>
<protein>
    <submittedName>
        <fullName evidence="1">Uncharacterized protein</fullName>
    </submittedName>
</protein>
<dbReference type="Proteomes" id="UP000664495">
    <property type="component" value="Unassembled WGS sequence"/>
</dbReference>
<name>A0ABS3HBU8_9ENTE</name>
<sequence length="186" mass="21916">MERYLAIVKEKTLNFWQKFIIIVSENERRSLMIAASLVIFAILFSASAAFAQKTIRQDQLNELVFDSLKSDHLIPLNYRTVDQKIKETKAISIMFSQPNGTSFDNVMTILDDPNQQTMLNRKFYYYPIVYDSETIAQTYQLDPRQVTFIFFHNGKEKNRFVVEGLKDLNNEFIPELNRLPMWDLKK</sequence>
<dbReference type="EMBL" id="JAFLVR010000001">
    <property type="protein sequence ID" value="MBO0450653.1"/>
    <property type="molecule type" value="Genomic_DNA"/>
</dbReference>
<gene>
    <name evidence="1" type="ORF">JZO85_00120</name>
</gene>
<organism evidence="1 2">
    <name type="scientific">Candidatus Enterococcus murrayae</name>
    <dbReference type="NCBI Taxonomy" id="2815321"/>
    <lineage>
        <taxon>Bacteria</taxon>
        <taxon>Bacillati</taxon>
        <taxon>Bacillota</taxon>
        <taxon>Bacilli</taxon>
        <taxon>Lactobacillales</taxon>
        <taxon>Enterococcaceae</taxon>
        <taxon>Enterococcus</taxon>
    </lineage>
</organism>
<reference evidence="1 2" key="1">
    <citation type="submission" date="2021-03" db="EMBL/GenBank/DDBJ databases">
        <title>Enterococcal diversity collection.</title>
        <authorList>
            <person name="Gilmore M.S."/>
            <person name="Schwartzman J."/>
            <person name="Van Tyne D."/>
            <person name="Martin M."/>
            <person name="Earl A.M."/>
            <person name="Manson A.L."/>
            <person name="Straub T."/>
            <person name="Salamzade R."/>
            <person name="Saavedra J."/>
            <person name="Lebreton F."/>
            <person name="Prichula J."/>
            <person name="Schaufler K."/>
            <person name="Gaca A."/>
            <person name="Sgardioli B."/>
            <person name="Wagenaar J."/>
            <person name="Strong T."/>
        </authorList>
    </citation>
    <scope>NUCLEOTIDE SEQUENCE [LARGE SCALE GENOMIC DNA]</scope>
    <source>
        <strain evidence="1 2">MJM16</strain>
    </source>
</reference>
<evidence type="ECO:0000313" key="1">
    <source>
        <dbReference type="EMBL" id="MBO0450653.1"/>
    </source>
</evidence>
<dbReference type="RefSeq" id="WP_207106471.1">
    <property type="nucleotide sequence ID" value="NZ_JAFLVR010000001.1"/>
</dbReference>
<accession>A0ABS3HBU8</accession>
<comment type="caution">
    <text evidence="1">The sequence shown here is derived from an EMBL/GenBank/DDBJ whole genome shotgun (WGS) entry which is preliminary data.</text>
</comment>
<proteinExistence type="predicted"/>